<dbReference type="InterPro" id="IPR009326">
    <property type="entry name" value="DUF984"/>
</dbReference>
<dbReference type="Proteomes" id="UP000818603">
    <property type="component" value="Unassembled WGS sequence"/>
</dbReference>
<gene>
    <name evidence="2" type="ORF">FF098_002045</name>
</gene>
<keyword evidence="3" id="KW-1185">Reference proteome</keyword>
<dbReference type="EMBL" id="VCJR02000001">
    <property type="protein sequence ID" value="NHK26688.1"/>
    <property type="molecule type" value="Genomic_DNA"/>
</dbReference>
<sequence length="150" mass="17163">MTDEQAAFWQRFCDATSHRGQPLDCDSFGGPDIADELLMLVLSGRKRATCSNACWVKKGFMPMPRRGGLAIVTDAANNPACVIRTEKVTIKPFRDVTVAFAWREGEGSRMLSDWKRGHRHFFHREALENGFAFRETDLCIFEEFTMIWQP</sequence>
<dbReference type="Gene3D" id="3.10.400.10">
    <property type="entry name" value="Sulfate adenylyltransferase"/>
    <property type="match status" value="1"/>
</dbReference>
<dbReference type="PANTHER" id="PTHR39203:SF1">
    <property type="entry name" value="CYTOPLASMIC PROTEIN"/>
    <property type="match status" value="1"/>
</dbReference>
<protein>
    <submittedName>
        <fullName evidence="2">ASCH domain-containing protein</fullName>
    </submittedName>
</protein>
<evidence type="ECO:0000313" key="2">
    <source>
        <dbReference type="EMBL" id="NHK26688.1"/>
    </source>
</evidence>
<dbReference type="PIRSF" id="PIRSF021320">
    <property type="entry name" value="DUF984"/>
    <property type="match status" value="1"/>
</dbReference>
<dbReference type="PANTHER" id="PTHR39203">
    <property type="entry name" value="CYTOPLASMIC PROTEIN-RELATED"/>
    <property type="match status" value="1"/>
</dbReference>
<organism evidence="2 3">
    <name type="scientific">Aquisalinus luteolus</name>
    <dbReference type="NCBI Taxonomy" id="1566827"/>
    <lineage>
        <taxon>Bacteria</taxon>
        <taxon>Pseudomonadati</taxon>
        <taxon>Pseudomonadota</taxon>
        <taxon>Alphaproteobacteria</taxon>
        <taxon>Parvularculales</taxon>
        <taxon>Parvularculaceae</taxon>
        <taxon>Aquisalinus</taxon>
    </lineage>
</organism>
<accession>A0ABX0HFD0</accession>
<evidence type="ECO:0000313" key="3">
    <source>
        <dbReference type="Proteomes" id="UP000818603"/>
    </source>
</evidence>
<dbReference type="SUPFAM" id="SSF88697">
    <property type="entry name" value="PUA domain-like"/>
    <property type="match status" value="1"/>
</dbReference>
<dbReference type="CDD" id="cd06553">
    <property type="entry name" value="ASCH_Ef3133_like"/>
    <property type="match status" value="1"/>
</dbReference>
<dbReference type="Pfam" id="PF04266">
    <property type="entry name" value="ASCH"/>
    <property type="match status" value="1"/>
</dbReference>
<evidence type="ECO:0000259" key="1">
    <source>
        <dbReference type="SMART" id="SM01022"/>
    </source>
</evidence>
<comment type="caution">
    <text evidence="2">The sequence shown here is derived from an EMBL/GenBank/DDBJ whole genome shotgun (WGS) entry which is preliminary data.</text>
</comment>
<proteinExistence type="predicted"/>
<dbReference type="InterPro" id="IPR007374">
    <property type="entry name" value="ASCH_domain"/>
</dbReference>
<dbReference type="SMART" id="SM01022">
    <property type="entry name" value="ASCH"/>
    <property type="match status" value="1"/>
</dbReference>
<reference evidence="2 3" key="1">
    <citation type="submission" date="2020-02" db="EMBL/GenBank/DDBJ databases">
        <title>Genome sequence of Parvularcula flava strain NH6-79.</title>
        <authorList>
            <person name="Abdul Karim M.H."/>
            <person name="Lam M.Q."/>
            <person name="Chen S.J."/>
            <person name="Yahya A."/>
            <person name="Shahir S."/>
            <person name="Shamsir M.S."/>
            <person name="Chong C.S."/>
        </authorList>
    </citation>
    <scope>NUCLEOTIDE SEQUENCE [LARGE SCALE GENOMIC DNA]</scope>
    <source>
        <strain evidence="2 3">NH6-79</strain>
    </source>
</reference>
<dbReference type="InterPro" id="IPR015947">
    <property type="entry name" value="PUA-like_sf"/>
</dbReference>
<feature type="domain" description="ASCH" evidence="1">
    <location>
        <begin position="26"/>
        <end position="148"/>
    </location>
</feature>
<name>A0ABX0HFD0_9PROT</name>